<comment type="caution">
    <text evidence="2">The sequence shown here is derived from an EMBL/GenBank/DDBJ whole genome shotgun (WGS) entry which is preliminary data.</text>
</comment>
<keyword evidence="3" id="KW-1185">Reference proteome</keyword>
<feature type="region of interest" description="Disordered" evidence="1">
    <location>
        <begin position="111"/>
        <end position="163"/>
    </location>
</feature>
<evidence type="ECO:0000313" key="3">
    <source>
        <dbReference type="Proteomes" id="UP001151760"/>
    </source>
</evidence>
<feature type="compositionally biased region" description="Polar residues" evidence="1">
    <location>
        <begin position="152"/>
        <end position="163"/>
    </location>
</feature>
<proteinExistence type="predicted"/>
<protein>
    <submittedName>
        <fullName evidence="2">Uncharacterized protein</fullName>
    </submittedName>
</protein>
<dbReference type="Proteomes" id="UP001151760">
    <property type="component" value="Unassembled WGS sequence"/>
</dbReference>
<organism evidence="2 3">
    <name type="scientific">Tanacetum coccineum</name>
    <dbReference type="NCBI Taxonomy" id="301880"/>
    <lineage>
        <taxon>Eukaryota</taxon>
        <taxon>Viridiplantae</taxon>
        <taxon>Streptophyta</taxon>
        <taxon>Embryophyta</taxon>
        <taxon>Tracheophyta</taxon>
        <taxon>Spermatophyta</taxon>
        <taxon>Magnoliopsida</taxon>
        <taxon>eudicotyledons</taxon>
        <taxon>Gunneridae</taxon>
        <taxon>Pentapetalae</taxon>
        <taxon>asterids</taxon>
        <taxon>campanulids</taxon>
        <taxon>Asterales</taxon>
        <taxon>Asteraceae</taxon>
        <taxon>Asteroideae</taxon>
        <taxon>Anthemideae</taxon>
        <taxon>Anthemidinae</taxon>
        <taxon>Tanacetum</taxon>
    </lineage>
</organism>
<name>A0ABQ5AK56_9ASTR</name>
<feature type="compositionally biased region" description="Low complexity" evidence="1">
    <location>
        <begin position="112"/>
        <end position="122"/>
    </location>
</feature>
<reference evidence="2" key="2">
    <citation type="submission" date="2022-01" db="EMBL/GenBank/DDBJ databases">
        <authorList>
            <person name="Yamashiro T."/>
            <person name="Shiraishi A."/>
            <person name="Satake H."/>
            <person name="Nakayama K."/>
        </authorList>
    </citation>
    <scope>NUCLEOTIDE SEQUENCE</scope>
</reference>
<evidence type="ECO:0000256" key="1">
    <source>
        <dbReference type="SAM" id="MobiDB-lite"/>
    </source>
</evidence>
<reference evidence="2" key="1">
    <citation type="journal article" date="2022" name="Int. J. Mol. Sci.">
        <title>Draft Genome of Tanacetum Coccineum: Genomic Comparison of Closely Related Tanacetum-Family Plants.</title>
        <authorList>
            <person name="Yamashiro T."/>
            <person name="Shiraishi A."/>
            <person name="Nakayama K."/>
            <person name="Satake H."/>
        </authorList>
    </citation>
    <scope>NUCLEOTIDE SEQUENCE</scope>
</reference>
<accession>A0ABQ5AK56</accession>
<dbReference type="EMBL" id="BQNB010012279">
    <property type="protein sequence ID" value="GJT01548.1"/>
    <property type="molecule type" value="Genomic_DNA"/>
</dbReference>
<sequence length="163" mass="17738">MVKAQQCDLERVMEIECKVVAQRRASEQLLNGTVVFTEHNYSKNRGGVDPATNMASMDVDSIDCNDIVIHANLGDFVSVRCEGATTATTSRGKVGVKRGRGGKIVRLRVRRVTSGSTSSASGRGRGRDGQTLGVRYGRLGRWFGLGDETQKEPNNQPTPLTQQ</sequence>
<evidence type="ECO:0000313" key="2">
    <source>
        <dbReference type="EMBL" id="GJT01548.1"/>
    </source>
</evidence>
<gene>
    <name evidence="2" type="ORF">Tco_0822717</name>
</gene>